<reference evidence="2 3" key="1">
    <citation type="submission" date="2015-12" db="EMBL/GenBank/DDBJ databases">
        <title>Genome sequence of Thalassospira lucentensis MCCC 1A02072.</title>
        <authorList>
            <person name="Lu L."/>
            <person name="Lai Q."/>
            <person name="Shao Z."/>
            <person name="Qian P."/>
        </authorList>
    </citation>
    <scope>NUCLEOTIDE SEQUENCE [LARGE SCALE GENOMIC DNA]</scope>
    <source>
        <strain evidence="2 3">MCCC 1A02072</strain>
    </source>
</reference>
<gene>
    <name evidence="2" type="ORF">AUP42_07925</name>
</gene>
<dbReference type="Proteomes" id="UP000076335">
    <property type="component" value="Unassembled WGS sequence"/>
</dbReference>
<protein>
    <recommendedName>
        <fullName evidence="1">SAF domain-containing protein</fullName>
    </recommendedName>
</protein>
<dbReference type="GO" id="GO:0016051">
    <property type="term" value="P:carbohydrate biosynthetic process"/>
    <property type="evidence" value="ECO:0007669"/>
    <property type="project" value="InterPro"/>
</dbReference>
<organism evidence="2 3">
    <name type="scientific">Thalassospira lucentensis</name>
    <dbReference type="NCBI Taxonomy" id="168935"/>
    <lineage>
        <taxon>Bacteria</taxon>
        <taxon>Pseudomonadati</taxon>
        <taxon>Pseudomonadota</taxon>
        <taxon>Alphaproteobacteria</taxon>
        <taxon>Rhodospirillales</taxon>
        <taxon>Thalassospiraceae</taxon>
        <taxon>Thalassospira</taxon>
    </lineage>
</organism>
<comment type="caution">
    <text evidence="2">The sequence shown here is derived from an EMBL/GenBank/DDBJ whole genome shotgun (WGS) entry which is preliminary data.</text>
</comment>
<dbReference type="PANTHER" id="PTHR42966:SF1">
    <property type="entry name" value="SIALIC ACID SYNTHASE"/>
    <property type="match status" value="1"/>
</dbReference>
<dbReference type="EMBL" id="LPVY01000025">
    <property type="protein sequence ID" value="KZB60473.1"/>
    <property type="molecule type" value="Genomic_DNA"/>
</dbReference>
<dbReference type="Pfam" id="PF08666">
    <property type="entry name" value="SAF"/>
    <property type="match status" value="1"/>
</dbReference>
<dbReference type="SUPFAM" id="SSF51569">
    <property type="entry name" value="Aldolase"/>
    <property type="match status" value="1"/>
</dbReference>
<dbReference type="Gene3D" id="3.20.20.70">
    <property type="entry name" value="Aldolase class I"/>
    <property type="match status" value="1"/>
</dbReference>
<evidence type="ECO:0000313" key="2">
    <source>
        <dbReference type="EMBL" id="KZB60473.1"/>
    </source>
</evidence>
<dbReference type="SMART" id="SM00858">
    <property type="entry name" value="SAF"/>
    <property type="match status" value="1"/>
</dbReference>
<feature type="domain" description="SAF" evidence="1">
    <location>
        <begin position="291"/>
        <end position="349"/>
    </location>
</feature>
<dbReference type="SUPFAM" id="SSF51269">
    <property type="entry name" value="AFP III-like domain"/>
    <property type="match status" value="1"/>
</dbReference>
<dbReference type="InterPro" id="IPR036732">
    <property type="entry name" value="AFP_Neu5c_C_sf"/>
</dbReference>
<dbReference type="GO" id="GO:0047444">
    <property type="term" value="F:N-acylneuraminate-9-phosphate synthase activity"/>
    <property type="evidence" value="ECO:0007669"/>
    <property type="project" value="TreeGrafter"/>
</dbReference>
<accession>A0A154L1P2</accession>
<sequence>MAQMKIGTRQIGDEYPVFVIAEAGANHNGELSLAKELVDVAKASGADCVKFQTFTAAEFCADRTKTFTYFSQGKEVAESEYEMFRRLEFSREEWVELMDYCDNQGIMFLTTVQDPVNLEMMQELGLLGIKVGSDDFDHLPNLRIFAATGLPLILSKGMADADEVDKVLGELKERSENLGVLHCVSLYPSNPEHLNLAQIPVLRARHPDVVWGFSDHSRSTVAPALAVALGARIIEKHFTLSHDLAGPDHWFSMDPKELAEMVAHIRFAEAARGSGMIVPDAEEEKSRLIMRRRIIARHDLSAGTILDDNSVTFKRAEEGVYVGSWDDVRGRRLRKAKLATEGIRDEDLEPEDGK</sequence>
<dbReference type="Pfam" id="PF03102">
    <property type="entry name" value="NeuB"/>
    <property type="match status" value="1"/>
</dbReference>
<dbReference type="InterPro" id="IPR051690">
    <property type="entry name" value="PseI-like"/>
</dbReference>
<dbReference type="InterPro" id="IPR057736">
    <property type="entry name" value="SAF_PseI/NeuA/NeuB"/>
</dbReference>
<dbReference type="CDD" id="cd11615">
    <property type="entry name" value="SAF_NeuB_like"/>
    <property type="match status" value="1"/>
</dbReference>
<dbReference type="InterPro" id="IPR013785">
    <property type="entry name" value="Aldolase_TIM"/>
</dbReference>
<dbReference type="InterPro" id="IPR013974">
    <property type="entry name" value="SAF"/>
</dbReference>
<dbReference type="AlphaFoldDB" id="A0A154L1P2"/>
<evidence type="ECO:0000259" key="1">
    <source>
        <dbReference type="SMART" id="SM00858"/>
    </source>
</evidence>
<dbReference type="PANTHER" id="PTHR42966">
    <property type="entry name" value="N-ACETYLNEURAMINATE SYNTHASE"/>
    <property type="match status" value="1"/>
</dbReference>
<evidence type="ECO:0000313" key="3">
    <source>
        <dbReference type="Proteomes" id="UP000076335"/>
    </source>
</evidence>
<dbReference type="InterPro" id="IPR013132">
    <property type="entry name" value="PseI/NeuA/B-like_N"/>
</dbReference>
<dbReference type="Gene3D" id="3.90.1210.10">
    <property type="entry name" value="Antifreeze-like/N-acetylneuraminic acid synthase C-terminal domain"/>
    <property type="match status" value="1"/>
</dbReference>
<dbReference type="OrthoDB" id="9781701at2"/>
<name>A0A154L1P2_9PROT</name>
<dbReference type="RefSeq" id="WP_062953471.1">
    <property type="nucleotide sequence ID" value="NZ_LPVY01000025.1"/>
</dbReference>
<proteinExistence type="predicted"/>